<comment type="subcellular location">
    <subcellularLocation>
        <location evidence="1">Cell outer membrane</location>
    </subcellularLocation>
</comment>
<evidence type="ECO:0000313" key="11">
    <source>
        <dbReference type="EMBL" id="VAX21897.1"/>
    </source>
</evidence>
<dbReference type="PROSITE" id="PS51257">
    <property type="entry name" value="PROKAR_LIPOPROTEIN"/>
    <property type="match status" value="1"/>
</dbReference>
<dbReference type="GO" id="GO:0009279">
    <property type="term" value="C:cell outer membrane"/>
    <property type="evidence" value="ECO:0007669"/>
    <property type="project" value="UniProtKB-SubCell"/>
</dbReference>
<keyword evidence="7 11" id="KW-0449">Lipoprotein</keyword>
<dbReference type="NCBIfam" id="TIGR02802">
    <property type="entry name" value="Pal_lipo"/>
    <property type="match status" value="1"/>
</dbReference>
<name>A0A3B1CZC8_9ZZZZ</name>
<dbReference type="PANTHER" id="PTHR30329">
    <property type="entry name" value="STATOR ELEMENT OF FLAGELLAR MOTOR COMPLEX"/>
    <property type="match status" value="1"/>
</dbReference>
<gene>
    <name evidence="11" type="ORF">MNBD_NITROSPINAE02-1122</name>
</gene>
<evidence type="ECO:0000256" key="3">
    <source>
        <dbReference type="ARBA" id="ARBA00022729"/>
    </source>
</evidence>
<dbReference type="Gene3D" id="3.30.1330.60">
    <property type="entry name" value="OmpA-like domain"/>
    <property type="match status" value="1"/>
</dbReference>
<keyword evidence="5" id="KW-0564">Palmitate</keyword>
<evidence type="ECO:0000256" key="9">
    <source>
        <dbReference type="SAM" id="MobiDB-lite"/>
    </source>
</evidence>
<keyword evidence="4" id="KW-0472">Membrane</keyword>
<sequence length="178" mass="19885">MSRMNKKFFSIMYVAVALTAAVSLGACSTKKSSLPDEGSKVTDQGGMSDLTDEEREQLGARDPGFADTSALEDVRFDFDKSDLRSDARDILNRNAEWIMANPNVKVQIEGHCDERGTEEYNLALGERRANSVKNFFISLGIDGERLYTISYGEELPIDPGHDESAWVKNRRAHFLVTQ</sequence>
<keyword evidence="2" id="KW-0132">Cell division</keyword>
<dbReference type="PROSITE" id="PS51123">
    <property type="entry name" value="OMPA_2"/>
    <property type="match status" value="1"/>
</dbReference>
<dbReference type="InterPro" id="IPR036737">
    <property type="entry name" value="OmpA-like_sf"/>
</dbReference>
<evidence type="ECO:0000256" key="4">
    <source>
        <dbReference type="ARBA" id="ARBA00023136"/>
    </source>
</evidence>
<dbReference type="CDD" id="cd07185">
    <property type="entry name" value="OmpA_C-like"/>
    <property type="match status" value="1"/>
</dbReference>
<evidence type="ECO:0000256" key="8">
    <source>
        <dbReference type="ARBA" id="ARBA00023306"/>
    </source>
</evidence>
<proteinExistence type="inferred from homology"/>
<dbReference type="InterPro" id="IPR006665">
    <property type="entry name" value="OmpA-like"/>
</dbReference>
<dbReference type="InterPro" id="IPR014169">
    <property type="entry name" value="Pal_lipo_C"/>
</dbReference>
<protein>
    <submittedName>
        <fullName evidence="11">Tol-Pal system peptidoglycan-associated lipoprotein PAL</fullName>
    </submittedName>
</protein>
<accession>A0A3B1CZC8</accession>
<dbReference type="AlphaFoldDB" id="A0A3B1CZC8"/>
<feature type="domain" description="OmpA-like" evidence="10">
    <location>
        <begin position="63"/>
        <end position="178"/>
    </location>
</feature>
<dbReference type="InterPro" id="IPR050330">
    <property type="entry name" value="Bact_OuterMem_StrucFunc"/>
</dbReference>
<keyword evidence="6" id="KW-0998">Cell outer membrane</keyword>
<dbReference type="InterPro" id="IPR006664">
    <property type="entry name" value="OMP_bac"/>
</dbReference>
<dbReference type="EMBL" id="UOGE01000070">
    <property type="protein sequence ID" value="VAX21897.1"/>
    <property type="molecule type" value="Genomic_DNA"/>
</dbReference>
<evidence type="ECO:0000256" key="2">
    <source>
        <dbReference type="ARBA" id="ARBA00022618"/>
    </source>
</evidence>
<dbReference type="PANTHER" id="PTHR30329:SF21">
    <property type="entry name" value="LIPOPROTEIN YIAD-RELATED"/>
    <property type="match status" value="1"/>
</dbReference>
<dbReference type="InterPro" id="IPR039001">
    <property type="entry name" value="Pal"/>
</dbReference>
<dbReference type="SUPFAM" id="SSF103088">
    <property type="entry name" value="OmpA-like"/>
    <property type="match status" value="1"/>
</dbReference>
<dbReference type="GO" id="GO:0051301">
    <property type="term" value="P:cell division"/>
    <property type="evidence" value="ECO:0007669"/>
    <property type="project" value="UniProtKB-KW"/>
</dbReference>
<feature type="region of interest" description="Disordered" evidence="9">
    <location>
        <begin position="29"/>
        <end position="50"/>
    </location>
</feature>
<evidence type="ECO:0000256" key="6">
    <source>
        <dbReference type="ARBA" id="ARBA00023237"/>
    </source>
</evidence>
<keyword evidence="8" id="KW-0131">Cell cycle</keyword>
<keyword evidence="3" id="KW-0732">Signal</keyword>
<dbReference type="PRINTS" id="PR01021">
    <property type="entry name" value="OMPADOMAIN"/>
</dbReference>
<evidence type="ECO:0000259" key="10">
    <source>
        <dbReference type="PROSITE" id="PS51123"/>
    </source>
</evidence>
<organism evidence="11">
    <name type="scientific">hydrothermal vent metagenome</name>
    <dbReference type="NCBI Taxonomy" id="652676"/>
    <lineage>
        <taxon>unclassified sequences</taxon>
        <taxon>metagenomes</taxon>
        <taxon>ecological metagenomes</taxon>
    </lineage>
</organism>
<evidence type="ECO:0000256" key="7">
    <source>
        <dbReference type="ARBA" id="ARBA00023288"/>
    </source>
</evidence>
<evidence type="ECO:0000256" key="1">
    <source>
        <dbReference type="ARBA" id="ARBA00004442"/>
    </source>
</evidence>
<dbReference type="HAMAP" id="MF_02204">
    <property type="entry name" value="Pal"/>
    <property type="match status" value="1"/>
</dbReference>
<reference evidence="11" key="1">
    <citation type="submission" date="2018-06" db="EMBL/GenBank/DDBJ databases">
        <authorList>
            <person name="Zhirakovskaya E."/>
        </authorList>
    </citation>
    <scope>NUCLEOTIDE SEQUENCE</scope>
</reference>
<dbReference type="Pfam" id="PF00691">
    <property type="entry name" value="OmpA"/>
    <property type="match status" value="1"/>
</dbReference>
<evidence type="ECO:0000256" key="5">
    <source>
        <dbReference type="ARBA" id="ARBA00023139"/>
    </source>
</evidence>